<keyword evidence="4" id="KW-1185">Reference proteome</keyword>
<keyword evidence="1" id="KW-0862">Zinc</keyword>
<dbReference type="PANTHER" id="PTHR38133:SF1">
    <property type="entry name" value="SLR1429 PROTEIN"/>
    <property type="match status" value="1"/>
</dbReference>
<evidence type="ECO:0000259" key="2">
    <source>
        <dbReference type="PROSITE" id="PS50966"/>
    </source>
</evidence>
<name>A0ABP6LLA9_9ACTN</name>
<sequence>MMARASQTRRGGAPARSYGITGWGAAFLRGFVPASGPNVKPADSRRISKARSYFRDRHVHALAVGPGRITSSVTGSQLDPFAVTIELRTVDAETVAGLLRRADRLADLTEAARGGQPSGLLEFVAPTDSGDVTIACTCPVDDVCIHVLATAFEVAAMIDREPGVLLSVMGAPLGDLLAVANAAPLPDAGDGGPEPAAPVIDDFYGDHTAYPPPPTLTDFHVFTEFEAPLLRRALRATGIAALDVAEATDELADLYDRITGRR</sequence>
<dbReference type="EMBL" id="BAAAVS010000056">
    <property type="protein sequence ID" value="GAA3046491.1"/>
    <property type="molecule type" value="Genomic_DNA"/>
</dbReference>
<dbReference type="InterPro" id="IPR007527">
    <property type="entry name" value="Znf_SWIM"/>
</dbReference>
<dbReference type="Proteomes" id="UP001501035">
    <property type="component" value="Unassembled WGS sequence"/>
</dbReference>
<evidence type="ECO:0000313" key="4">
    <source>
        <dbReference type="Proteomes" id="UP001501035"/>
    </source>
</evidence>
<protein>
    <recommendedName>
        <fullName evidence="2">SWIM-type domain-containing protein</fullName>
    </recommendedName>
</protein>
<evidence type="ECO:0000256" key="1">
    <source>
        <dbReference type="PROSITE-ProRule" id="PRU00325"/>
    </source>
</evidence>
<accession>A0ABP6LLA9</accession>
<keyword evidence="1" id="KW-0863">Zinc-finger</keyword>
<evidence type="ECO:0000313" key="3">
    <source>
        <dbReference type="EMBL" id="GAA3046491.1"/>
    </source>
</evidence>
<feature type="domain" description="SWIM-type" evidence="2">
    <location>
        <begin position="121"/>
        <end position="155"/>
    </location>
</feature>
<organism evidence="3 4">
    <name type="scientific">Gordonia defluvii</name>
    <dbReference type="NCBI Taxonomy" id="283718"/>
    <lineage>
        <taxon>Bacteria</taxon>
        <taxon>Bacillati</taxon>
        <taxon>Actinomycetota</taxon>
        <taxon>Actinomycetes</taxon>
        <taxon>Mycobacteriales</taxon>
        <taxon>Gordoniaceae</taxon>
        <taxon>Gordonia</taxon>
    </lineage>
</organism>
<keyword evidence="1" id="KW-0479">Metal-binding</keyword>
<proteinExistence type="predicted"/>
<dbReference type="PANTHER" id="PTHR38133">
    <property type="entry name" value="SLR1429 PROTEIN"/>
    <property type="match status" value="1"/>
</dbReference>
<gene>
    <name evidence="3" type="ORF">GCM10010528_27100</name>
</gene>
<dbReference type="RefSeq" id="WP_344716917.1">
    <property type="nucleotide sequence ID" value="NZ_BAAAVS010000056.1"/>
</dbReference>
<reference evidence="4" key="1">
    <citation type="journal article" date="2019" name="Int. J. Syst. Evol. Microbiol.">
        <title>The Global Catalogue of Microorganisms (GCM) 10K type strain sequencing project: providing services to taxonomists for standard genome sequencing and annotation.</title>
        <authorList>
            <consortium name="The Broad Institute Genomics Platform"/>
            <consortium name="The Broad Institute Genome Sequencing Center for Infectious Disease"/>
            <person name="Wu L."/>
            <person name="Ma J."/>
        </authorList>
    </citation>
    <scope>NUCLEOTIDE SEQUENCE [LARGE SCALE GENOMIC DNA]</scope>
    <source>
        <strain evidence="4">JCM 14234</strain>
    </source>
</reference>
<dbReference type="PROSITE" id="PS50966">
    <property type="entry name" value="ZF_SWIM"/>
    <property type="match status" value="1"/>
</dbReference>
<comment type="caution">
    <text evidence="3">The sequence shown here is derived from an EMBL/GenBank/DDBJ whole genome shotgun (WGS) entry which is preliminary data.</text>
</comment>